<feature type="transmembrane region" description="Helical" evidence="1">
    <location>
        <begin position="12"/>
        <end position="33"/>
    </location>
</feature>
<dbReference type="Pfam" id="PF07690">
    <property type="entry name" value="MFS_1"/>
    <property type="match status" value="1"/>
</dbReference>
<feature type="non-terminal residue" evidence="3">
    <location>
        <position position="289"/>
    </location>
</feature>
<evidence type="ECO:0000256" key="1">
    <source>
        <dbReference type="SAM" id="Phobius"/>
    </source>
</evidence>
<name>A0A382UZ12_9ZZZZ</name>
<feature type="transmembrane region" description="Helical" evidence="1">
    <location>
        <begin position="79"/>
        <end position="97"/>
    </location>
</feature>
<evidence type="ECO:0000313" key="3">
    <source>
        <dbReference type="EMBL" id="SVD39397.1"/>
    </source>
</evidence>
<protein>
    <recommendedName>
        <fullName evidence="2">Major facilitator superfamily (MFS) profile domain-containing protein</fullName>
    </recommendedName>
</protein>
<feature type="transmembrane region" description="Helical" evidence="1">
    <location>
        <begin position="190"/>
        <end position="208"/>
    </location>
</feature>
<feature type="transmembrane region" description="Helical" evidence="1">
    <location>
        <begin position="247"/>
        <end position="266"/>
    </location>
</feature>
<feature type="transmembrane region" description="Helical" evidence="1">
    <location>
        <begin position="123"/>
        <end position="151"/>
    </location>
</feature>
<feature type="domain" description="Major facilitator superfamily (MFS) profile" evidence="2">
    <location>
        <begin position="1"/>
        <end position="289"/>
    </location>
</feature>
<dbReference type="InterPro" id="IPR011701">
    <property type="entry name" value="MFS"/>
</dbReference>
<dbReference type="PROSITE" id="PS50850">
    <property type="entry name" value="MFS"/>
    <property type="match status" value="1"/>
</dbReference>
<dbReference type="GO" id="GO:0022857">
    <property type="term" value="F:transmembrane transporter activity"/>
    <property type="evidence" value="ECO:0007669"/>
    <property type="project" value="InterPro"/>
</dbReference>
<dbReference type="AlphaFoldDB" id="A0A382UZ12"/>
<feature type="non-terminal residue" evidence="3">
    <location>
        <position position="1"/>
    </location>
</feature>
<gene>
    <name evidence="3" type="ORF">METZ01_LOCUS392251</name>
</gene>
<feature type="transmembrane region" description="Helical" evidence="1">
    <location>
        <begin position="157"/>
        <end position="178"/>
    </location>
</feature>
<dbReference type="PANTHER" id="PTHR43129">
    <property type="entry name" value="FOSMIDOMYCIN RESISTANCE PROTEIN"/>
    <property type="match status" value="1"/>
</dbReference>
<feature type="transmembrane region" description="Helical" evidence="1">
    <location>
        <begin position="54"/>
        <end position="73"/>
    </location>
</feature>
<proteinExistence type="predicted"/>
<feature type="transmembrane region" description="Helical" evidence="1">
    <location>
        <begin position="214"/>
        <end position="235"/>
    </location>
</feature>
<keyword evidence="1" id="KW-0812">Transmembrane</keyword>
<dbReference type="InterPro" id="IPR020846">
    <property type="entry name" value="MFS_dom"/>
</dbReference>
<dbReference type="EMBL" id="UINC01147840">
    <property type="protein sequence ID" value="SVD39397.1"/>
    <property type="molecule type" value="Genomic_DNA"/>
</dbReference>
<organism evidence="3">
    <name type="scientific">marine metagenome</name>
    <dbReference type="NCBI Taxonomy" id="408172"/>
    <lineage>
        <taxon>unclassified sequences</taxon>
        <taxon>metagenomes</taxon>
        <taxon>ecological metagenomes</taxon>
    </lineage>
</organism>
<evidence type="ECO:0000259" key="2">
    <source>
        <dbReference type="PROSITE" id="PS50850"/>
    </source>
</evidence>
<reference evidence="3" key="1">
    <citation type="submission" date="2018-05" db="EMBL/GenBank/DDBJ databases">
        <authorList>
            <person name="Lanie J.A."/>
            <person name="Ng W.-L."/>
            <person name="Kazmierczak K.M."/>
            <person name="Andrzejewski T.M."/>
            <person name="Davidsen T.M."/>
            <person name="Wayne K.J."/>
            <person name="Tettelin H."/>
            <person name="Glass J.I."/>
            <person name="Rusch D."/>
            <person name="Podicherti R."/>
            <person name="Tsui H.-C.T."/>
            <person name="Winkler M.E."/>
        </authorList>
    </citation>
    <scope>NUCLEOTIDE SEQUENCE</scope>
</reference>
<sequence>LSFVGGYQGVLLALFVAGCGAAFQHSLCSSLISQSFREFEHRIALGSYNASGEIGKLAFTLMASLLLGIGFGWQSITLGYGLLATVVALTIWILLGVKRTRAFPVMKSKDVKRSNSWWIKDRLGFGTLAAIVFLDILVQDGFLVFIAFVMIEKQVSTGLVAFAVAATLSGGVCGKFAGGFLAARLGVIRSLILFELLTATGILLVLFAPGNVSFFLLPMVGVFLQGSSSITYGTVSNLVHEQRQSRGFAIIYTIANAAAVIGPIIFGLIGDSLGFKFTMTIMVFLILVP</sequence>
<accession>A0A382UZ12</accession>
<dbReference type="Gene3D" id="1.20.1250.20">
    <property type="entry name" value="MFS general substrate transporter like domains"/>
    <property type="match status" value="2"/>
</dbReference>
<dbReference type="InterPro" id="IPR036259">
    <property type="entry name" value="MFS_trans_sf"/>
</dbReference>
<keyword evidence="1" id="KW-0472">Membrane</keyword>
<dbReference type="GO" id="GO:0005886">
    <property type="term" value="C:plasma membrane"/>
    <property type="evidence" value="ECO:0007669"/>
    <property type="project" value="TreeGrafter"/>
</dbReference>
<dbReference type="SUPFAM" id="SSF103473">
    <property type="entry name" value="MFS general substrate transporter"/>
    <property type="match status" value="1"/>
</dbReference>
<dbReference type="PANTHER" id="PTHR43129:SF1">
    <property type="entry name" value="FOSMIDOMYCIN RESISTANCE PROTEIN"/>
    <property type="match status" value="1"/>
</dbReference>
<keyword evidence="1" id="KW-1133">Transmembrane helix</keyword>